<dbReference type="EMBL" id="MG696114">
    <property type="protein sequence ID" value="AUM58540.1"/>
    <property type="molecule type" value="Genomic_DNA"/>
</dbReference>
<proteinExistence type="predicted"/>
<dbReference type="Proteomes" id="UP000240538">
    <property type="component" value="Segment"/>
</dbReference>
<protein>
    <submittedName>
        <fullName evidence="1">Uncharacterized protein</fullName>
    </submittedName>
</protein>
<reference evidence="1 2" key="1">
    <citation type="submission" date="2017-12" db="EMBL/GenBank/DDBJ databases">
        <title>Complete genome sequence and characterization of bacteriophage phiP4-3 infecting Proteus pennea.</title>
        <authorList>
            <person name="He Y."/>
            <person name="Yang H."/>
        </authorList>
    </citation>
    <scope>NUCLEOTIDE SEQUENCE [LARGE SCALE GENOMIC DNA]</scope>
</reference>
<gene>
    <name evidence="1" type="ORF">phiP43_182</name>
</gene>
<accession>A0A2I6PFP0</accession>
<organism evidence="1 2">
    <name type="scientific">Proteus phage phiP4-3</name>
    <dbReference type="NCBI Taxonomy" id="2065203"/>
    <lineage>
        <taxon>Viruses</taxon>
        <taxon>Duplodnaviria</taxon>
        <taxon>Heunggongvirae</taxon>
        <taxon>Uroviricota</taxon>
        <taxon>Caudoviricetes</taxon>
        <taxon>Pantevenvirales</taxon>
        <taxon>Straboviridae</taxon>
        <taxon>Bragavirus</taxon>
        <taxon>Bragavirus p43</taxon>
    </lineage>
</organism>
<evidence type="ECO:0000313" key="1">
    <source>
        <dbReference type="EMBL" id="AUM58540.1"/>
    </source>
</evidence>
<name>A0A2I6PFP0_9CAUD</name>
<evidence type="ECO:0000313" key="2">
    <source>
        <dbReference type="Proteomes" id="UP000240538"/>
    </source>
</evidence>
<sequence length="140" mass="16144">MGMCSRALILCDDKIKAVNDIIDCINLESKELNSSIFEDSFESLNVRNKTNSICELIAYNLECFRLYFTRNKSPKSIFVVTINEDEYKEHTGDSAYVYLNMNHSEENIDIMNATLQAMIKLGYTVFYDENDCDESGFEKI</sequence>
<keyword evidence="2" id="KW-1185">Reference proteome</keyword>